<dbReference type="GO" id="GO:0004017">
    <property type="term" value="F:AMP kinase activity"/>
    <property type="evidence" value="ECO:0007669"/>
    <property type="project" value="UniProtKB-EC"/>
</dbReference>
<evidence type="ECO:0000256" key="3">
    <source>
        <dbReference type="ARBA" id="ARBA00022679"/>
    </source>
</evidence>
<dbReference type="PANTHER" id="PTHR23359">
    <property type="entry name" value="NUCLEOTIDE KINASE"/>
    <property type="match status" value="1"/>
</dbReference>
<dbReference type="AlphaFoldDB" id="A0A2P2KQU0"/>
<keyword evidence="4" id="KW-0547">Nucleotide-binding</keyword>
<accession>A0A2P2KQU0</accession>
<dbReference type="EMBL" id="GGEC01027606">
    <property type="protein sequence ID" value="MBX08090.1"/>
    <property type="molecule type" value="Transcribed_RNA"/>
</dbReference>
<sequence length="259" mass="29345">MLRRVGALSPLFSSSRASRLLNKSAYGLQVRTSFTADMPTEEKRENSFNVKSPFLAFVLGGPGSGKTTQCSRIAKEFGFTHLCAVELLRRQLVANSEYLNVILDVLKESRSIPSEVIVKLIQKQMESSGNDKFLIEGFPRNDDNRKVFEKMVNVEANLVLLLECPEDEMINRVLYCEEDQISESIDSIEKRIDIFYMSSEPVIDYYTKKGILHVIDAGGIEDEVFKRVCPFFSAFKTNTGETEDKVHRLFANCKGLGRF</sequence>
<evidence type="ECO:0000256" key="1">
    <source>
        <dbReference type="ARBA" id="ARBA00007220"/>
    </source>
</evidence>
<reference evidence="8" key="1">
    <citation type="submission" date="2018-02" db="EMBL/GenBank/DDBJ databases">
        <title>Rhizophora mucronata_Transcriptome.</title>
        <authorList>
            <person name="Meera S.P."/>
            <person name="Sreeshan A."/>
            <person name="Augustine A."/>
        </authorList>
    </citation>
    <scope>NUCLEOTIDE SEQUENCE</scope>
    <source>
        <tissue evidence="8">Leaf</tissue>
    </source>
</reference>
<comment type="similarity">
    <text evidence="1 7">Belongs to the adenylate kinase family.</text>
</comment>
<evidence type="ECO:0000256" key="7">
    <source>
        <dbReference type="RuleBase" id="RU003330"/>
    </source>
</evidence>
<keyword evidence="5 7" id="KW-0418">Kinase</keyword>
<organism evidence="8">
    <name type="scientific">Rhizophora mucronata</name>
    <name type="common">Asiatic mangrove</name>
    <dbReference type="NCBI Taxonomy" id="61149"/>
    <lineage>
        <taxon>Eukaryota</taxon>
        <taxon>Viridiplantae</taxon>
        <taxon>Streptophyta</taxon>
        <taxon>Embryophyta</taxon>
        <taxon>Tracheophyta</taxon>
        <taxon>Spermatophyta</taxon>
        <taxon>Magnoliopsida</taxon>
        <taxon>eudicotyledons</taxon>
        <taxon>Gunneridae</taxon>
        <taxon>Pentapetalae</taxon>
        <taxon>rosids</taxon>
        <taxon>fabids</taxon>
        <taxon>Malpighiales</taxon>
        <taxon>Rhizophoraceae</taxon>
        <taxon>Rhizophora</taxon>
    </lineage>
</organism>
<dbReference type="Pfam" id="PF00406">
    <property type="entry name" value="ADK"/>
    <property type="match status" value="1"/>
</dbReference>
<evidence type="ECO:0000313" key="8">
    <source>
        <dbReference type="EMBL" id="MBX08090.1"/>
    </source>
</evidence>
<dbReference type="CDD" id="cd01428">
    <property type="entry name" value="ADK"/>
    <property type="match status" value="1"/>
</dbReference>
<dbReference type="HAMAP" id="MF_00235">
    <property type="entry name" value="Adenylate_kinase_Adk"/>
    <property type="match status" value="1"/>
</dbReference>
<dbReference type="InterPro" id="IPR000850">
    <property type="entry name" value="Adenylat/UMP-CMP_kin"/>
</dbReference>
<dbReference type="InterPro" id="IPR027417">
    <property type="entry name" value="P-loop_NTPase"/>
</dbReference>
<dbReference type="GO" id="GO:0005524">
    <property type="term" value="F:ATP binding"/>
    <property type="evidence" value="ECO:0007669"/>
    <property type="project" value="InterPro"/>
</dbReference>
<dbReference type="SUPFAM" id="SSF52540">
    <property type="entry name" value="P-loop containing nucleoside triphosphate hydrolases"/>
    <property type="match status" value="1"/>
</dbReference>
<evidence type="ECO:0000256" key="2">
    <source>
        <dbReference type="ARBA" id="ARBA00012955"/>
    </source>
</evidence>
<dbReference type="Gene3D" id="3.40.50.300">
    <property type="entry name" value="P-loop containing nucleotide triphosphate hydrolases"/>
    <property type="match status" value="1"/>
</dbReference>
<dbReference type="EC" id="2.7.4.3" evidence="2"/>
<evidence type="ECO:0000256" key="5">
    <source>
        <dbReference type="ARBA" id="ARBA00022777"/>
    </source>
</evidence>
<evidence type="ECO:0000256" key="6">
    <source>
        <dbReference type="ARBA" id="ARBA00031517"/>
    </source>
</evidence>
<keyword evidence="3 7" id="KW-0808">Transferase</keyword>
<proteinExistence type="inferred from homology"/>
<evidence type="ECO:0000256" key="4">
    <source>
        <dbReference type="ARBA" id="ARBA00022741"/>
    </source>
</evidence>
<protein>
    <recommendedName>
        <fullName evidence="2">adenylate kinase</fullName>
        <ecNumber evidence="2">2.7.4.3</ecNumber>
    </recommendedName>
    <alternativeName>
        <fullName evidence="6">ATP:AMP phosphotransferase</fullName>
    </alternativeName>
</protein>
<name>A0A2P2KQU0_RHIMU</name>
<dbReference type="PRINTS" id="PR00094">
    <property type="entry name" value="ADENYLTKNASE"/>
</dbReference>